<reference evidence="2 3" key="1">
    <citation type="submission" date="2016-10" db="EMBL/GenBank/DDBJ databases">
        <authorList>
            <person name="de Groot N.N."/>
        </authorList>
    </citation>
    <scope>NUCLEOTIDE SEQUENCE [LARGE SCALE GENOMIC DNA]</scope>
    <source>
        <strain evidence="2 3">CGMCC 1.6291</strain>
    </source>
</reference>
<name>A0A1H8VGX5_9GAMM</name>
<keyword evidence="3" id="KW-1185">Reference proteome</keyword>
<gene>
    <name evidence="2" type="ORF">SAMN04488052_11224</name>
</gene>
<dbReference type="AlphaFoldDB" id="A0A1H8VGX5"/>
<protein>
    <submittedName>
        <fullName evidence="2">Lysophospholipase, alpha-beta hydrolase superfamily</fullName>
    </submittedName>
</protein>
<keyword evidence="2" id="KW-0378">Hydrolase</keyword>
<dbReference type="Gene3D" id="3.40.50.1820">
    <property type="entry name" value="alpha/beta hydrolase"/>
    <property type="match status" value="1"/>
</dbReference>
<dbReference type="SUPFAM" id="SSF53474">
    <property type="entry name" value="alpha/beta-Hydrolases"/>
    <property type="match status" value="1"/>
</dbReference>
<dbReference type="GO" id="GO:0016787">
    <property type="term" value="F:hydrolase activity"/>
    <property type="evidence" value="ECO:0007669"/>
    <property type="project" value="UniProtKB-KW"/>
</dbReference>
<dbReference type="EMBL" id="FOEG01000012">
    <property type="protein sequence ID" value="SEP14128.1"/>
    <property type="molecule type" value="Genomic_DNA"/>
</dbReference>
<evidence type="ECO:0000313" key="2">
    <source>
        <dbReference type="EMBL" id="SEP14128.1"/>
    </source>
</evidence>
<evidence type="ECO:0000256" key="1">
    <source>
        <dbReference type="SAM" id="MobiDB-lite"/>
    </source>
</evidence>
<feature type="region of interest" description="Disordered" evidence="1">
    <location>
        <begin position="1"/>
        <end position="22"/>
    </location>
</feature>
<dbReference type="InterPro" id="IPR029058">
    <property type="entry name" value="AB_hydrolase_fold"/>
</dbReference>
<evidence type="ECO:0000313" key="3">
    <source>
        <dbReference type="Proteomes" id="UP000199657"/>
    </source>
</evidence>
<proteinExistence type="predicted"/>
<sequence>MLLLGDVQSGAESSRLKNITEEPERSTVAYAVDDREHVADIYQPGDREPRGTLVLIHGFTEHGRHDPRLVEFATSMARAGFTVVAPDVEGPMTMAVGLRDARHIQDTLEYVAADEDDFATEPMGLMAFSFAVGPAVIAAKSPDVAEDVAFLVAVGGYYDIEHAITYVTTGVDPLSGRRDTVPQPRREGKWVVLLSQLDRIEDTHDRELLREIAEARLEDPGAQVDSQVDALGEDGRAVYGLITNTDPDRVGEYLEALPATVRDELHGLDLARRDLSQLRAELVLVHGTDDNVIPIGHSERLQAAVGEEQAHLYPAAGLYHVDVTPGLRDGWQLWRASRLVLRLADQH</sequence>
<accession>A0A1H8VGX5</accession>
<organism evidence="2 3">
    <name type="scientific">Aquisalimonas asiatica</name>
    <dbReference type="NCBI Taxonomy" id="406100"/>
    <lineage>
        <taxon>Bacteria</taxon>
        <taxon>Pseudomonadati</taxon>
        <taxon>Pseudomonadota</taxon>
        <taxon>Gammaproteobacteria</taxon>
        <taxon>Chromatiales</taxon>
        <taxon>Ectothiorhodospiraceae</taxon>
        <taxon>Aquisalimonas</taxon>
    </lineage>
</organism>
<dbReference type="STRING" id="406100.SAMN04488052_11224"/>
<dbReference type="Proteomes" id="UP000199657">
    <property type="component" value="Unassembled WGS sequence"/>
</dbReference>